<gene>
    <name evidence="2" type="ORF">BDV95DRAFT_303258</name>
</gene>
<feature type="compositionally biased region" description="Pro residues" evidence="1">
    <location>
        <begin position="39"/>
        <end position="51"/>
    </location>
</feature>
<feature type="compositionally biased region" description="Basic and acidic residues" evidence="1">
    <location>
        <begin position="1"/>
        <end position="10"/>
    </location>
</feature>
<reference evidence="2 3" key="1">
    <citation type="submission" date="2020-01" db="EMBL/GenBank/DDBJ databases">
        <authorList>
            <consortium name="DOE Joint Genome Institute"/>
            <person name="Haridas S."/>
            <person name="Albert R."/>
            <person name="Binder M."/>
            <person name="Bloem J."/>
            <person name="Labutti K."/>
            <person name="Salamov A."/>
            <person name="Andreopoulos B."/>
            <person name="Baker S.E."/>
            <person name="Barry K."/>
            <person name="Bills G."/>
            <person name="Bluhm B.H."/>
            <person name="Cannon C."/>
            <person name="Castanera R."/>
            <person name="Culley D.E."/>
            <person name="Daum C."/>
            <person name="Ezra D."/>
            <person name="Gonzalez J.B."/>
            <person name="Henrissat B."/>
            <person name="Kuo A."/>
            <person name="Liang C."/>
            <person name="Lipzen A."/>
            <person name="Lutzoni F."/>
            <person name="Magnuson J."/>
            <person name="Mondo S."/>
            <person name="Nolan M."/>
            <person name="Ohm R."/>
            <person name="Pangilinan J."/>
            <person name="Park H.-J.H."/>
            <person name="Ramirez L."/>
            <person name="Alfaro M."/>
            <person name="Sun H."/>
            <person name="Tritt A."/>
            <person name="Yoshinaga Y."/>
            <person name="Zwiers L.-H.L."/>
            <person name="Turgeon B.G."/>
            <person name="Goodwin S.B."/>
            <person name="Spatafora J.W."/>
            <person name="Crous P.W."/>
            <person name="Grigoriev I.V."/>
        </authorList>
    </citation>
    <scope>NUCLEOTIDE SEQUENCE [LARGE SCALE GENOMIC DNA]</scope>
    <source>
        <strain evidence="2 3">CBS 611.86</strain>
    </source>
</reference>
<accession>A0A7C8MU06</accession>
<feature type="compositionally biased region" description="Basic and acidic residues" evidence="1">
    <location>
        <begin position="447"/>
        <end position="464"/>
    </location>
</feature>
<protein>
    <submittedName>
        <fullName evidence="2">Uncharacterized protein</fullName>
    </submittedName>
</protein>
<dbReference type="OrthoDB" id="5415512at2759"/>
<dbReference type="EMBL" id="JAADJZ010000005">
    <property type="protein sequence ID" value="KAF2874925.1"/>
    <property type="molecule type" value="Genomic_DNA"/>
</dbReference>
<dbReference type="AlphaFoldDB" id="A0A7C8MU06"/>
<feature type="compositionally biased region" description="Basic and acidic residues" evidence="1">
    <location>
        <begin position="665"/>
        <end position="682"/>
    </location>
</feature>
<dbReference type="Proteomes" id="UP000481861">
    <property type="component" value="Unassembled WGS sequence"/>
</dbReference>
<organism evidence="2 3">
    <name type="scientific">Massariosphaeria phaeospora</name>
    <dbReference type="NCBI Taxonomy" id="100035"/>
    <lineage>
        <taxon>Eukaryota</taxon>
        <taxon>Fungi</taxon>
        <taxon>Dikarya</taxon>
        <taxon>Ascomycota</taxon>
        <taxon>Pezizomycotina</taxon>
        <taxon>Dothideomycetes</taxon>
        <taxon>Pleosporomycetidae</taxon>
        <taxon>Pleosporales</taxon>
        <taxon>Pleosporales incertae sedis</taxon>
        <taxon>Massariosphaeria</taxon>
    </lineage>
</organism>
<feature type="compositionally biased region" description="Basic and acidic residues" evidence="1">
    <location>
        <begin position="608"/>
        <end position="627"/>
    </location>
</feature>
<feature type="compositionally biased region" description="Low complexity" evidence="1">
    <location>
        <begin position="345"/>
        <end position="355"/>
    </location>
</feature>
<feature type="compositionally biased region" description="Basic and acidic residues" evidence="1">
    <location>
        <begin position="514"/>
        <end position="539"/>
    </location>
</feature>
<feature type="compositionally biased region" description="Basic and acidic residues" evidence="1">
    <location>
        <begin position="553"/>
        <end position="563"/>
    </location>
</feature>
<name>A0A7C8MU06_9PLEO</name>
<comment type="caution">
    <text evidence="2">The sequence shown here is derived from an EMBL/GenBank/DDBJ whole genome shotgun (WGS) entry which is preliminary data.</text>
</comment>
<feature type="region of interest" description="Disordered" evidence="1">
    <location>
        <begin position="340"/>
        <end position="639"/>
    </location>
</feature>
<sequence length="690" mass="78825">MDNEEQRRAFADYMGTTNSQAHAQAQAQAQPGQQYFYPVAPPAAPTPPPAAPSSVAGQYPGFYMPPRPPGGYVPLPRGYTAPVSPAAAAYAVGWQYTDPMAPANNALQQTQTQSQTQMLQPDAQDTNPYTFLQRTASGDLVEAKIREQYYRYAYPPPDVVPTEPPKPEPMTFLHCHTCSECGSVRSAAFHRRHPIVPGRSLVSTPCRRCKKAKVEQRSTRRLTHIRSCTADEPCDWPDDSIHIEIERDEPRGRGHSRDKISIEEYRSSSRPRVLRRSESRTNLGLRILQQDRSPVRERASRSEVFPPPDIGFSHASRYAETSPPPDVVPRRKRYVEIVDPPPDIVPLRSSRVVELPPSPPPVRRSSTKVYIRSESEERNPHPRARSVSPVYHQRPPGDAERKLAEHPRAFRPVHPVQQQPLSDSEDSTAPRESPPRGILKRVIRVQEYPRRRETRTHPSEESTHVEVGGPRVQFTSASRRGRAAPAEKAASEQPDRRNPYAEYDPPISEDDFELQYRHVERRYPEERPPSPPTRRFEHLRVRHLSPPPPNVQEEARGRDDSPTRRTRFQRVIVRGYSPPPREPVAARDRSPPRSMAARQRAPPLRPAIHRDSRPPPREQVTPERDEVTDSGSENPREVVEIRRFRGLDENGQPAMFEEHRRTVHLLEDDKEKEPALRQEHLYAGRQRVYH</sequence>
<feature type="compositionally biased region" description="Basic and acidic residues" evidence="1">
    <location>
        <begin position="245"/>
        <end position="267"/>
    </location>
</feature>
<evidence type="ECO:0000313" key="2">
    <source>
        <dbReference type="EMBL" id="KAF2874925.1"/>
    </source>
</evidence>
<feature type="compositionally biased region" description="Basic and acidic residues" evidence="1">
    <location>
        <begin position="489"/>
        <end position="499"/>
    </location>
</feature>
<evidence type="ECO:0000256" key="1">
    <source>
        <dbReference type="SAM" id="MobiDB-lite"/>
    </source>
</evidence>
<keyword evidence="3" id="KW-1185">Reference proteome</keyword>
<feature type="compositionally biased region" description="Low complexity" evidence="1">
    <location>
        <begin position="20"/>
        <end position="34"/>
    </location>
</feature>
<proteinExistence type="predicted"/>
<feature type="region of interest" description="Disordered" evidence="1">
    <location>
        <begin position="245"/>
        <end position="328"/>
    </location>
</feature>
<feature type="region of interest" description="Disordered" evidence="1">
    <location>
        <begin position="1"/>
        <end position="54"/>
    </location>
</feature>
<evidence type="ECO:0000313" key="3">
    <source>
        <dbReference type="Proteomes" id="UP000481861"/>
    </source>
</evidence>
<feature type="compositionally biased region" description="Basic and acidic residues" evidence="1">
    <location>
        <begin position="371"/>
        <end position="380"/>
    </location>
</feature>
<feature type="region of interest" description="Disordered" evidence="1">
    <location>
        <begin position="665"/>
        <end position="690"/>
    </location>
</feature>
<feature type="compositionally biased region" description="Basic and acidic residues" evidence="1">
    <location>
        <begin position="395"/>
        <end position="408"/>
    </location>
</feature>